<gene>
    <name evidence="4" type="ORF">Tdes44962_MAKER07327</name>
</gene>
<evidence type="ECO:0000256" key="1">
    <source>
        <dbReference type="SAM" id="MobiDB-lite"/>
    </source>
</evidence>
<reference evidence="4 5" key="2">
    <citation type="journal article" date="2021" name="Curr. Genet.">
        <title>Genetic response to nitrogen starvation in the aggressive Eucalyptus foliar pathogen Teratosphaeria destructans.</title>
        <authorList>
            <person name="Havenga M."/>
            <person name="Wingfield B.D."/>
            <person name="Wingfield M.J."/>
            <person name="Dreyer L.L."/>
            <person name="Roets F."/>
            <person name="Aylward J."/>
        </authorList>
    </citation>
    <scope>NUCLEOTIDE SEQUENCE [LARGE SCALE GENOMIC DNA]</scope>
    <source>
        <strain evidence="4">CMW44962</strain>
    </source>
</reference>
<feature type="signal peptide" evidence="3">
    <location>
        <begin position="1"/>
        <end position="23"/>
    </location>
</feature>
<accession>A0A9W7W5Y9</accession>
<evidence type="ECO:0000256" key="2">
    <source>
        <dbReference type="SAM" id="Phobius"/>
    </source>
</evidence>
<feature type="transmembrane region" description="Helical" evidence="2">
    <location>
        <begin position="117"/>
        <end position="139"/>
    </location>
</feature>
<keyword evidence="2" id="KW-0812">Transmembrane</keyword>
<feature type="compositionally biased region" description="Polar residues" evidence="1">
    <location>
        <begin position="290"/>
        <end position="304"/>
    </location>
</feature>
<keyword evidence="3" id="KW-0732">Signal</keyword>
<organism evidence="4 5">
    <name type="scientific">Teratosphaeria destructans</name>
    <dbReference type="NCBI Taxonomy" id="418781"/>
    <lineage>
        <taxon>Eukaryota</taxon>
        <taxon>Fungi</taxon>
        <taxon>Dikarya</taxon>
        <taxon>Ascomycota</taxon>
        <taxon>Pezizomycotina</taxon>
        <taxon>Dothideomycetes</taxon>
        <taxon>Dothideomycetidae</taxon>
        <taxon>Mycosphaerellales</taxon>
        <taxon>Teratosphaeriaceae</taxon>
        <taxon>Teratosphaeria</taxon>
    </lineage>
</organism>
<dbReference type="PANTHER" id="PTHR36089:SF1">
    <property type="entry name" value="CHITIN SYNTHASE 3 COMPLEX PROTEIN CSI2-RELATED"/>
    <property type="match status" value="1"/>
</dbReference>
<dbReference type="EMBL" id="RIBY02000324">
    <property type="protein sequence ID" value="KAH9844503.1"/>
    <property type="molecule type" value="Genomic_DNA"/>
</dbReference>
<dbReference type="AlphaFoldDB" id="A0A9W7W5Y9"/>
<feature type="region of interest" description="Disordered" evidence="1">
    <location>
        <begin position="362"/>
        <end position="396"/>
    </location>
</feature>
<name>A0A9W7W5Y9_9PEZI</name>
<dbReference type="Proteomes" id="UP001138500">
    <property type="component" value="Unassembled WGS sequence"/>
</dbReference>
<dbReference type="PANTHER" id="PTHR36089">
    <property type="entry name" value="CHITIN SYNTHASE 3 COMPLEX PROTEIN CSI2-RELATED"/>
    <property type="match status" value="1"/>
</dbReference>
<feature type="chain" id="PRO_5040869698" evidence="3">
    <location>
        <begin position="24"/>
        <end position="396"/>
    </location>
</feature>
<feature type="region of interest" description="Disordered" evidence="1">
    <location>
        <begin position="277"/>
        <end position="336"/>
    </location>
</feature>
<comment type="caution">
    <text evidence="4">The sequence shown here is derived from an EMBL/GenBank/DDBJ whole genome shotgun (WGS) entry which is preliminary data.</text>
</comment>
<dbReference type="InterPro" id="IPR051009">
    <property type="entry name" value="PRM"/>
</dbReference>
<reference evidence="4 5" key="1">
    <citation type="journal article" date="2018" name="IMA Fungus">
        <title>IMA Genome-F 10: Nine draft genome sequences of Claviceps purpurea s.lat., including C. arundinis, C. humidiphila, and C. cf. spartinae, pseudomolecules for the pitch canker pathogen Fusarium circinatum, draft genome of Davidsoniella eucalypti, Grosmannia galeiformis, Quambalaria eucalypti, and Teratosphaeria destructans.</title>
        <authorList>
            <person name="Wingfield B.D."/>
            <person name="Liu M."/>
            <person name="Nguyen H.D."/>
            <person name="Lane F.A."/>
            <person name="Morgan S.W."/>
            <person name="De Vos L."/>
            <person name="Wilken P.M."/>
            <person name="Duong T.A."/>
            <person name="Aylward J."/>
            <person name="Coetzee M.P."/>
            <person name="Dadej K."/>
            <person name="De Beer Z.W."/>
            <person name="Findlay W."/>
            <person name="Havenga M."/>
            <person name="Kolarik M."/>
            <person name="Menzies J.G."/>
            <person name="Naidoo K."/>
            <person name="Pochopski O."/>
            <person name="Shoukouhi P."/>
            <person name="Santana Q.C."/>
            <person name="Seifert K.A."/>
            <person name="Soal N."/>
            <person name="Steenkamp E.T."/>
            <person name="Tatham C.T."/>
            <person name="van der Nest M.A."/>
            <person name="Wingfield M.J."/>
        </authorList>
    </citation>
    <scope>NUCLEOTIDE SEQUENCE [LARGE SCALE GENOMIC DNA]</scope>
    <source>
        <strain evidence="4">CMW44962</strain>
    </source>
</reference>
<dbReference type="GO" id="GO:0000324">
    <property type="term" value="C:fungal-type vacuole"/>
    <property type="evidence" value="ECO:0007669"/>
    <property type="project" value="TreeGrafter"/>
</dbReference>
<keyword evidence="2" id="KW-1133">Transmembrane helix</keyword>
<protein>
    <submittedName>
        <fullName evidence="4">Vacuolar membrane protein</fullName>
    </submittedName>
</protein>
<proteinExistence type="predicted"/>
<keyword evidence="2" id="KW-0472">Membrane</keyword>
<keyword evidence="5" id="KW-1185">Reference proteome</keyword>
<evidence type="ECO:0000313" key="5">
    <source>
        <dbReference type="Proteomes" id="UP001138500"/>
    </source>
</evidence>
<evidence type="ECO:0000313" key="4">
    <source>
        <dbReference type="EMBL" id="KAH9844503.1"/>
    </source>
</evidence>
<feature type="region of interest" description="Disordered" evidence="1">
    <location>
        <begin position="199"/>
        <end position="225"/>
    </location>
</feature>
<evidence type="ECO:0000256" key="3">
    <source>
        <dbReference type="SAM" id="SignalP"/>
    </source>
</evidence>
<dbReference type="OrthoDB" id="4065319at2759"/>
<sequence>MASLPRRLQMLVLLTVMASAASAQLSDVPDLSTATQTTATTATSDSASATSDSTSGTSTGTSATTTGSSSGTATSSASISHLSNIPTIAGASIPTIVIPYTAGAPFMQKSSLPEGTVFIAVGACLAFLGACVLLWRGLVAWSVNRSVRRAALASLRGESEKNGTSTWGGSSGYGPLKDGLYKDAGSNMSLDALNKAGKPIGKSHHFSGNEVKRESTPPSGLFFSPTAQAVTGAHTPGNRASVLLPAGYYASPAAQAAGGAQSTTIGGASLAPYAQRHSMMNHSPPGSPGHTPQSRASTGMNYRASSREHLGSSASRDGYSSARNSYMDGTPRNGGRGVSSFYMQPGNSSLMVDVGAAGARGGFSRESTSDLGGSRAPSAYLEDLFENHGQGPRERF</sequence>
<feature type="region of interest" description="Disordered" evidence="1">
    <location>
        <begin position="39"/>
        <end position="73"/>
    </location>
</feature>